<dbReference type="EMBL" id="AMCW01000040">
    <property type="protein sequence ID" value="EKK02910.1"/>
    <property type="molecule type" value="Genomic_DNA"/>
</dbReference>
<protein>
    <submittedName>
        <fullName evidence="2">Uncharacterized protein</fullName>
    </submittedName>
</protein>
<accession>K5CG00</accession>
<sequence length="64" mass="7504">MDHDQTNGTRIAWSAFLVLSVIVGFAWTLFSIYDRMKEPDPIDAPIFRQTVDDIMEREHAKDRH</sequence>
<feature type="transmembrane region" description="Helical" evidence="1">
    <location>
        <begin position="12"/>
        <end position="33"/>
    </location>
</feature>
<organism evidence="2 3">
    <name type="scientific">Rhodopirellula baltica SH28</name>
    <dbReference type="NCBI Taxonomy" id="993517"/>
    <lineage>
        <taxon>Bacteria</taxon>
        <taxon>Pseudomonadati</taxon>
        <taxon>Planctomycetota</taxon>
        <taxon>Planctomycetia</taxon>
        <taxon>Pirellulales</taxon>
        <taxon>Pirellulaceae</taxon>
        <taxon>Rhodopirellula</taxon>
    </lineage>
</organism>
<evidence type="ECO:0000256" key="1">
    <source>
        <dbReference type="SAM" id="Phobius"/>
    </source>
</evidence>
<reference evidence="2 3" key="1">
    <citation type="journal article" date="2013" name="Mar. Genomics">
        <title>Expression of sulfatases in Rhodopirellula baltica and the diversity of sulfatases in the genus Rhodopirellula.</title>
        <authorList>
            <person name="Wegner C.E."/>
            <person name="Richter-Heitmann T."/>
            <person name="Klindworth A."/>
            <person name="Klockow C."/>
            <person name="Richter M."/>
            <person name="Achstetter T."/>
            <person name="Glockner F.O."/>
            <person name="Harder J."/>
        </authorList>
    </citation>
    <scope>NUCLEOTIDE SEQUENCE [LARGE SCALE GENOMIC DNA]</scope>
    <source>
        <strain evidence="2 3">SH28</strain>
    </source>
</reference>
<evidence type="ECO:0000313" key="2">
    <source>
        <dbReference type="EMBL" id="EKK02910.1"/>
    </source>
</evidence>
<dbReference type="Proteomes" id="UP000007993">
    <property type="component" value="Unassembled WGS sequence"/>
</dbReference>
<dbReference type="AlphaFoldDB" id="K5CG00"/>
<keyword evidence="1" id="KW-0812">Transmembrane</keyword>
<proteinExistence type="predicted"/>
<comment type="caution">
    <text evidence="2">The sequence shown here is derived from an EMBL/GenBank/DDBJ whole genome shotgun (WGS) entry which is preliminary data.</text>
</comment>
<name>K5CG00_RHOBT</name>
<keyword evidence="1" id="KW-0472">Membrane</keyword>
<evidence type="ECO:0000313" key="3">
    <source>
        <dbReference type="Proteomes" id="UP000007993"/>
    </source>
</evidence>
<keyword evidence="1" id="KW-1133">Transmembrane helix</keyword>
<gene>
    <name evidence="2" type="ORF">RBSH_01603</name>
</gene>